<dbReference type="GO" id="GO:0005506">
    <property type="term" value="F:iron ion binding"/>
    <property type="evidence" value="ECO:0007669"/>
    <property type="project" value="InterPro"/>
</dbReference>
<dbReference type="SUPFAM" id="SSF48264">
    <property type="entry name" value="Cytochrome P450"/>
    <property type="match status" value="1"/>
</dbReference>
<dbReference type="InterPro" id="IPR002403">
    <property type="entry name" value="Cyt_P450_E_grp-IV"/>
</dbReference>
<dbReference type="Gramene" id="PHT87346">
    <property type="protein sequence ID" value="PHT87346"/>
    <property type="gene ID" value="T459_09452"/>
</dbReference>
<feature type="chain" id="PRO_5013747102" evidence="8">
    <location>
        <begin position="20"/>
        <end position="615"/>
    </location>
</feature>
<keyword evidence="5 6" id="KW-0408">Iron</keyword>
<protein>
    <submittedName>
        <fullName evidence="9">Cytochrome P450 71A6</fullName>
    </submittedName>
</protein>
<dbReference type="InterPro" id="IPR017972">
    <property type="entry name" value="Cyt_P450_CS"/>
</dbReference>
<evidence type="ECO:0000313" key="10">
    <source>
        <dbReference type="Proteomes" id="UP000222542"/>
    </source>
</evidence>
<keyword evidence="8" id="KW-0732">Signal</keyword>
<evidence type="ECO:0000313" key="9">
    <source>
        <dbReference type="EMBL" id="PHT87346.1"/>
    </source>
</evidence>
<proteinExistence type="inferred from homology"/>
<dbReference type="EMBL" id="AYRZ02000003">
    <property type="protein sequence ID" value="PHT87346.1"/>
    <property type="molecule type" value="Genomic_DNA"/>
</dbReference>
<evidence type="ECO:0000256" key="1">
    <source>
        <dbReference type="ARBA" id="ARBA00001971"/>
    </source>
</evidence>
<dbReference type="AlphaFoldDB" id="A0A2G2ZZE3"/>
<dbReference type="Proteomes" id="UP000222542">
    <property type="component" value="Unassembled WGS sequence"/>
</dbReference>
<accession>A0A2G2ZZE3</accession>
<dbReference type="InterPro" id="IPR001128">
    <property type="entry name" value="Cyt_P450"/>
</dbReference>
<evidence type="ECO:0000256" key="5">
    <source>
        <dbReference type="ARBA" id="ARBA00023004"/>
    </source>
</evidence>
<keyword evidence="7" id="KW-0503">Monooxygenase</keyword>
<dbReference type="GO" id="GO:0004497">
    <property type="term" value="F:monooxygenase activity"/>
    <property type="evidence" value="ECO:0007669"/>
    <property type="project" value="UniProtKB-KW"/>
</dbReference>
<dbReference type="GO" id="GO:0016705">
    <property type="term" value="F:oxidoreductase activity, acting on paired donors, with incorporation or reduction of molecular oxygen"/>
    <property type="evidence" value="ECO:0007669"/>
    <property type="project" value="InterPro"/>
</dbReference>
<comment type="cofactor">
    <cofactor evidence="1 6">
        <name>heme</name>
        <dbReference type="ChEBI" id="CHEBI:30413"/>
    </cofactor>
</comment>
<organism evidence="9 10">
    <name type="scientific">Capsicum annuum</name>
    <name type="common">Capsicum pepper</name>
    <dbReference type="NCBI Taxonomy" id="4072"/>
    <lineage>
        <taxon>Eukaryota</taxon>
        <taxon>Viridiplantae</taxon>
        <taxon>Streptophyta</taxon>
        <taxon>Embryophyta</taxon>
        <taxon>Tracheophyta</taxon>
        <taxon>Spermatophyta</taxon>
        <taxon>Magnoliopsida</taxon>
        <taxon>eudicotyledons</taxon>
        <taxon>Gunneridae</taxon>
        <taxon>Pentapetalae</taxon>
        <taxon>asterids</taxon>
        <taxon>lamiids</taxon>
        <taxon>Solanales</taxon>
        <taxon>Solanaceae</taxon>
        <taxon>Solanoideae</taxon>
        <taxon>Capsiceae</taxon>
        <taxon>Capsicum</taxon>
    </lineage>
</organism>
<name>A0A2G2ZZE3_CAPAN</name>
<evidence type="ECO:0000256" key="4">
    <source>
        <dbReference type="ARBA" id="ARBA00022723"/>
    </source>
</evidence>
<keyword evidence="4 6" id="KW-0479">Metal-binding</keyword>
<dbReference type="GO" id="GO:0020037">
    <property type="term" value="F:heme binding"/>
    <property type="evidence" value="ECO:0007669"/>
    <property type="project" value="InterPro"/>
</dbReference>
<evidence type="ECO:0000256" key="7">
    <source>
        <dbReference type="RuleBase" id="RU000461"/>
    </source>
</evidence>
<keyword evidence="10" id="KW-1185">Reference proteome</keyword>
<dbReference type="Gene3D" id="1.10.630.10">
    <property type="entry name" value="Cytochrome P450"/>
    <property type="match status" value="2"/>
</dbReference>
<dbReference type="Pfam" id="PF00067">
    <property type="entry name" value="p450"/>
    <property type="match status" value="2"/>
</dbReference>
<sequence length="615" mass="69206">MMMLQFGSVPVLIASSAEAASQIMKTQDMGFAEKPMSSIPSKLFFGPKDVAFTPYGEYWRNARSICMLQLLNNKRVQSFSKIREEETSLLLKKIKDSIDSSQVVDLTELFVSITIDVLCRVALGRKYCDGEEGKKFKTLLLEFVEFLDVLNIGDFNGLNAKVAAEDVAAGTQVFVCPCAISRDPTIWENLEEFQPERFLDSSVDYKVLHFGLIPFGAGRRGCPGITFTKVVNELALARMLFHFEFSLPNGTKPEDLDMDEALGITVRRKFPLLVVASPRTITRELVASTSQPKDNNTTNAILAYLVTMSQNLAMENERLDHMVGQREKVGCPSTCQEEGRNSYELRGKNFIPYMNLECCVAASRSQVGVVSTLPRVKVFESFFSDTLDIVRSHEDQTLVVGTQALVDSLDDEIDSPRVNDLCPSSASTYNLKTVLLSSDESIHTLVHPCENQGESMLVCELLTTSEGEQNDQSDEDDLDLIECIEILNYDCPCEERFDYSPWVARDDLYVCEDYSCERETYTCLEILSTSSLCVSYLGHMPGEDFETSSKCMHENPLFEVDLWNTFLKPLFFHDISNGDKEGMLNFEDDILGETKSERDLSPWLLLPFDLGTILW</sequence>
<comment type="similarity">
    <text evidence="2 7">Belongs to the cytochrome P450 family.</text>
</comment>
<reference evidence="9 10" key="2">
    <citation type="journal article" date="2017" name="Genome Biol.">
        <title>New reference genome sequences of hot pepper reveal the massive evolution of plant disease-resistance genes by retroduplication.</title>
        <authorList>
            <person name="Kim S."/>
            <person name="Park J."/>
            <person name="Yeom S.I."/>
            <person name="Kim Y.M."/>
            <person name="Seo E."/>
            <person name="Kim K.T."/>
            <person name="Kim M.S."/>
            <person name="Lee J.M."/>
            <person name="Cheong K."/>
            <person name="Shin H.S."/>
            <person name="Kim S.B."/>
            <person name="Han K."/>
            <person name="Lee J."/>
            <person name="Park M."/>
            <person name="Lee H.A."/>
            <person name="Lee H.Y."/>
            <person name="Lee Y."/>
            <person name="Oh S."/>
            <person name="Lee J.H."/>
            <person name="Choi E."/>
            <person name="Choi E."/>
            <person name="Lee S.E."/>
            <person name="Jeon J."/>
            <person name="Kim H."/>
            <person name="Choi G."/>
            <person name="Song H."/>
            <person name="Lee J."/>
            <person name="Lee S.C."/>
            <person name="Kwon J.K."/>
            <person name="Lee H.Y."/>
            <person name="Koo N."/>
            <person name="Hong Y."/>
            <person name="Kim R.W."/>
            <person name="Kang W.H."/>
            <person name="Huh J.H."/>
            <person name="Kang B.C."/>
            <person name="Yang T.J."/>
            <person name="Lee Y.H."/>
            <person name="Bennetzen J.L."/>
            <person name="Choi D."/>
        </authorList>
    </citation>
    <scope>NUCLEOTIDE SEQUENCE [LARGE SCALE GENOMIC DNA]</scope>
    <source>
        <strain evidence="10">cv. CM334</strain>
    </source>
</reference>
<evidence type="ECO:0000256" key="2">
    <source>
        <dbReference type="ARBA" id="ARBA00010617"/>
    </source>
</evidence>
<keyword evidence="7" id="KW-0560">Oxidoreductase</keyword>
<comment type="caution">
    <text evidence="9">The sequence shown here is derived from an EMBL/GenBank/DDBJ whole genome shotgun (WGS) entry which is preliminary data.</text>
</comment>
<dbReference type="PROSITE" id="PS00086">
    <property type="entry name" value="CYTOCHROME_P450"/>
    <property type="match status" value="1"/>
</dbReference>
<dbReference type="PANTHER" id="PTHR47955">
    <property type="entry name" value="CYTOCHROME P450 FAMILY 71 PROTEIN"/>
    <property type="match status" value="1"/>
</dbReference>
<reference evidence="9 10" key="1">
    <citation type="journal article" date="2014" name="Nat. Genet.">
        <title>Genome sequence of the hot pepper provides insights into the evolution of pungency in Capsicum species.</title>
        <authorList>
            <person name="Kim S."/>
            <person name="Park M."/>
            <person name="Yeom S.I."/>
            <person name="Kim Y.M."/>
            <person name="Lee J.M."/>
            <person name="Lee H.A."/>
            <person name="Seo E."/>
            <person name="Choi J."/>
            <person name="Cheong K."/>
            <person name="Kim K.T."/>
            <person name="Jung K."/>
            <person name="Lee G.W."/>
            <person name="Oh S.K."/>
            <person name="Bae C."/>
            <person name="Kim S.B."/>
            <person name="Lee H.Y."/>
            <person name="Kim S.Y."/>
            <person name="Kim M.S."/>
            <person name="Kang B.C."/>
            <person name="Jo Y.D."/>
            <person name="Yang H.B."/>
            <person name="Jeong H.J."/>
            <person name="Kang W.H."/>
            <person name="Kwon J.K."/>
            <person name="Shin C."/>
            <person name="Lim J.Y."/>
            <person name="Park J.H."/>
            <person name="Huh J.H."/>
            <person name="Kim J.S."/>
            <person name="Kim B.D."/>
            <person name="Cohen O."/>
            <person name="Paran I."/>
            <person name="Suh M.C."/>
            <person name="Lee S.B."/>
            <person name="Kim Y.K."/>
            <person name="Shin Y."/>
            <person name="Noh S.J."/>
            <person name="Park J."/>
            <person name="Seo Y.S."/>
            <person name="Kwon S.Y."/>
            <person name="Kim H.A."/>
            <person name="Park J.M."/>
            <person name="Kim H.J."/>
            <person name="Choi S.B."/>
            <person name="Bosland P.W."/>
            <person name="Reeves G."/>
            <person name="Jo S.H."/>
            <person name="Lee B.W."/>
            <person name="Cho H.T."/>
            <person name="Choi H.S."/>
            <person name="Lee M.S."/>
            <person name="Yu Y."/>
            <person name="Do Choi Y."/>
            <person name="Park B.S."/>
            <person name="van Deynze A."/>
            <person name="Ashrafi H."/>
            <person name="Hill T."/>
            <person name="Kim W.T."/>
            <person name="Pai H.S."/>
            <person name="Ahn H.K."/>
            <person name="Yeam I."/>
            <person name="Giovannoni J.J."/>
            <person name="Rose J.K."/>
            <person name="Sorensen I."/>
            <person name="Lee S.J."/>
            <person name="Kim R.W."/>
            <person name="Choi I.Y."/>
            <person name="Choi B.S."/>
            <person name="Lim J.S."/>
            <person name="Lee Y.H."/>
            <person name="Choi D."/>
        </authorList>
    </citation>
    <scope>NUCLEOTIDE SEQUENCE [LARGE SCALE GENOMIC DNA]</scope>
    <source>
        <strain evidence="10">cv. CM334</strain>
    </source>
</reference>
<keyword evidence="3 6" id="KW-0349">Heme</keyword>
<dbReference type="InterPro" id="IPR036396">
    <property type="entry name" value="Cyt_P450_sf"/>
</dbReference>
<gene>
    <name evidence="9" type="ORF">T459_09452</name>
</gene>
<dbReference type="PANTHER" id="PTHR47955:SF15">
    <property type="entry name" value="CYTOCHROME P450 71A2-LIKE"/>
    <property type="match status" value="1"/>
</dbReference>
<feature type="signal peptide" evidence="8">
    <location>
        <begin position="1"/>
        <end position="19"/>
    </location>
</feature>
<dbReference type="PRINTS" id="PR00465">
    <property type="entry name" value="EP450IV"/>
</dbReference>
<feature type="binding site" description="axial binding residue" evidence="6">
    <location>
        <position position="222"/>
    </location>
    <ligand>
        <name>heme</name>
        <dbReference type="ChEBI" id="CHEBI:30413"/>
    </ligand>
    <ligandPart>
        <name>Fe</name>
        <dbReference type="ChEBI" id="CHEBI:18248"/>
    </ligandPart>
</feature>
<evidence type="ECO:0000256" key="8">
    <source>
        <dbReference type="SAM" id="SignalP"/>
    </source>
</evidence>
<evidence type="ECO:0000256" key="3">
    <source>
        <dbReference type="ARBA" id="ARBA00022617"/>
    </source>
</evidence>
<evidence type="ECO:0000256" key="6">
    <source>
        <dbReference type="PIRSR" id="PIRSR602403-1"/>
    </source>
</evidence>